<dbReference type="InterPro" id="IPR001841">
    <property type="entry name" value="Znf_RING"/>
</dbReference>
<name>X1DTJ1_9ZZZZ</name>
<evidence type="ECO:0000259" key="1">
    <source>
        <dbReference type="PROSITE" id="PS50089"/>
    </source>
</evidence>
<dbReference type="AlphaFoldDB" id="X1DTJ1"/>
<gene>
    <name evidence="2" type="ORF">S01H4_61122</name>
</gene>
<dbReference type="PROSITE" id="PS50089">
    <property type="entry name" value="ZF_RING_2"/>
    <property type="match status" value="1"/>
</dbReference>
<dbReference type="SUPFAM" id="SSF57850">
    <property type="entry name" value="RING/U-box"/>
    <property type="match status" value="1"/>
</dbReference>
<sequence>CVIGLSVLPGLELEEAPDRQELVEIVRPQIGAAKANDNKQLIRELQHVYVEQDCCICLDVSPNAVFYTCGHQCTHMGACSDTLTKCPLCRACITAKIAAEAVAN</sequence>
<accession>X1DTJ1</accession>
<organism evidence="2">
    <name type="scientific">marine sediment metagenome</name>
    <dbReference type="NCBI Taxonomy" id="412755"/>
    <lineage>
        <taxon>unclassified sequences</taxon>
        <taxon>metagenomes</taxon>
        <taxon>ecological metagenomes</taxon>
    </lineage>
</organism>
<dbReference type="Pfam" id="PF13920">
    <property type="entry name" value="zf-C3HC4_3"/>
    <property type="match status" value="1"/>
</dbReference>
<feature type="domain" description="RING-type" evidence="1">
    <location>
        <begin position="54"/>
        <end position="90"/>
    </location>
</feature>
<reference evidence="2" key="1">
    <citation type="journal article" date="2014" name="Front. Microbiol.">
        <title>High frequency of phylogenetically diverse reductive dehalogenase-homologous genes in deep subseafloor sedimentary metagenomes.</title>
        <authorList>
            <person name="Kawai M."/>
            <person name="Futagami T."/>
            <person name="Toyoda A."/>
            <person name="Takaki Y."/>
            <person name="Nishi S."/>
            <person name="Hori S."/>
            <person name="Arai W."/>
            <person name="Tsubouchi T."/>
            <person name="Morono Y."/>
            <person name="Uchiyama I."/>
            <person name="Ito T."/>
            <person name="Fujiyama A."/>
            <person name="Inagaki F."/>
            <person name="Takami H."/>
        </authorList>
    </citation>
    <scope>NUCLEOTIDE SEQUENCE</scope>
    <source>
        <strain evidence="2">Expedition CK06-06</strain>
    </source>
</reference>
<feature type="non-terminal residue" evidence="2">
    <location>
        <position position="1"/>
    </location>
</feature>
<protein>
    <recommendedName>
        <fullName evidence="1">RING-type domain-containing protein</fullName>
    </recommendedName>
</protein>
<evidence type="ECO:0000313" key="2">
    <source>
        <dbReference type="EMBL" id="GAH08299.1"/>
    </source>
</evidence>
<dbReference type="EMBL" id="BART01036176">
    <property type="protein sequence ID" value="GAH08299.1"/>
    <property type="molecule type" value="Genomic_DNA"/>
</dbReference>
<dbReference type="InterPro" id="IPR013083">
    <property type="entry name" value="Znf_RING/FYVE/PHD"/>
</dbReference>
<proteinExistence type="predicted"/>
<comment type="caution">
    <text evidence="2">The sequence shown here is derived from an EMBL/GenBank/DDBJ whole genome shotgun (WGS) entry which is preliminary data.</text>
</comment>
<dbReference type="Gene3D" id="3.30.40.10">
    <property type="entry name" value="Zinc/RING finger domain, C3HC4 (zinc finger)"/>
    <property type="match status" value="1"/>
</dbReference>